<dbReference type="AlphaFoldDB" id="A0A9W4GAL5"/>
<evidence type="ECO:0000313" key="2">
    <source>
        <dbReference type="Proteomes" id="UP001153719"/>
    </source>
</evidence>
<dbReference type="Proteomes" id="UP001153719">
    <property type="component" value="Chromosome"/>
</dbReference>
<sequence length="30" mass="3456">MLFLVRARSLRTLRMGKLEVKIDEGANQIP</sequence>
<proteinExistence type="predicted"/>
<name>A0A9W4GAL5_9CYAN</name>
<keyword evidence="2" id="KW-1185">Reference proteome</keyword>
<reference evidence="1" key="1">
    <citation type="submission" date="2020-09" db="EMBL/GenBank/DDBJ databases">
        <authorList>
            <person name="Blom J."/>
        </authorList>
    </citation>
    <scope>NUCLEOTIDE SEQUENCE</scope>
    <source>
        <strain evidence="1">No.713</strain>
    </source>
</reference>
<organism evidence="1 2">
    <name type="scientific">Planktothrix pseudagardhii</name>
    <dbReference type="NCBI Taxonomy" id="132604"/>
    <lineage>
        <taxon>Bacteria</taxon>
        <taxon>Bacillati</taxon>
        <taxon>Cyanobacteriota</taxon>
        <taxon>Cyanophyceae</taxon>
        <taxon>Oscillatoriophycideae</taxon>
        <taxon>Oscillatoriales</taxon>
        <taxon>Microcoleaceae</taxon>
        <taxon>Planktothrix</taxon>
    </lineage>
</organism>
<dbReference type="KEGG" id="ppsu:NO713_04280"/>
<dbReference type="EMBL" id="LR882967">
    <property type="protein sequence ID" value="CAD5977280.1"/>
    <property type="molecule type" value="Genomic_DNA"/>
</dbReference>
<gene>
    <name evidence="1" type="ORF">NO713_04280</name>
</gene>
<protein>
    <submittedName>
        <fullName evidence="1">Uncharacterized protein</fullName>
    </submittedName>
</protein>
<accession>A0A9W4GAL5</accession>
<evidence type="ECO:0000313" key="1">
    <source>
        <dbReference type="EMBL" id="CAD5977280.1"/>
    </source>
</evidence>